<dbReference type="Pfam" id="PF00583">
    <property type="entry name" value="Acetyltransf_1"/>
    <property type="match status" value="1"/>
</dbReference>
<sequence>MRYSVEDEQMLVKEMDEKSAREILSWRYEQPYDLYNNEATEESLNELLDGSYKVVILHDGTVFGFFCTGKMAQVPAGHNFGAYNDNCVDVDLGMNPDYTGKGNGYTFCSFIIEFVARIFPNIPVRLTVATFNKRAIHLYEKLGFEKKNQFSNGSTEFITMLTVCQTPTD</sequence>
<gene>
    <name evidence="2" type="ORF">SAMN04487944_12246</name>
</gene>
<dbReference type="Proteomes" id="UP000199687">
    <property type="component" value="Unassembled WGS sequence"/>
</dbReference>
<keyword evidence="2" id="KW-0689">Ribosomal protein</keyword>
<keyword evidence="3" id="KW-1185">Reference proteome</keyword>
<proteinExistence type="predicted"/>
<dbReference type="PROSITE" id="PS51186">
    <property type="entry name" value="GNAT"/>
    <property type="match status" value="1"/>
</dbReference>
<evidence type="ECO:0000259" key="1">
    <source>
        <dbReference type="PROSITE" id="PS51186"/>
    </source>
</evidence>
<reference evidence="2 3" key="1">
    <citation type="submission" date="2016-10" db="EMBL/GenBank/DDBJ databases">
        <authorList>
            <person name="de Groot N.N."/>
        </authorList>
    </citation>
    <scope>NUCLEOTIDE SEQUENCE [LARGE SCALE GENOMIC DNA]</scope>
    <source>
        <strain evidence="2 3">CGMCC 1.7727</strain>
    </source>
</reference>
<dbReference type="InterPro" id="IPR000182">
    <property type="entry name" value="GNAT_dom"/>
</dbReference>
<evidence type="ECO:0000313" key="3">
    <source>
        <dbReference type="Proteomes" id="UP000199687"/>
    </source>
</evidence>
<dbReference type="Gene3D" id="3.40.630.30">
    <property type="match status" value="1"/>
</dbReference>
<dbReference type="GO" id="GO:0016747">
    <property type="term" value="F:acyltransferase activity, transferring groups other than amino-acyl groups"/>
    <property type="evidence" value="ECO:0007669"/>
    <property type="project" value="InterPro"/>
</dbReference>
<dbReference type="EMBL" id="FOGL01000022">
    <property type="protein sequence ID" value="SES18330.1"/>
    <property type="molecule type" value="Genomic_DNA"/>
</dbReference>
<evidence type="ECO:0000313" key="2">
    <source>
        <dbReference type="EMBL" id="SES18330.1"/>
    </source>
</evidence>
<dbReference type="RefSeq" id="WP_245711737.1">
    <property type="nucleotide sequence ID" value="NZ_FOGL01000022.1"/>
</dbReference>
<dbReference type="STRING" id="531814.SAMN04487944_12246"/>
<dbReference type="AlphaFoldDB" id="A0A1H9V908"/>
<dbReference type="InterPro" id="IPR016181">
    <property type="entry name" value="Acyl_CoA_acyltransferase"/>
</dbReference>
<keyword evidence="2" id="KW-0687">Ribonucleoprotein</keyword>
<name>A0A1H9V908_9BACI</name>
<organism evidence="2 3">
    <name type="scientific">Gracilibacillus ureilyticus</name>
    <dbReference type="NCBI Taxonomy" id="531814"/>
    <lineage>
        <taxon>Bacteria</taxon>
        <taxon>Bacillati</taxon>
        <taxon>Bacillota</taxon>
        <taxon>Bacilli</taxon>
        <taxon>Bacillales</taxon>
        <taxon>Bacillaceae</taxon>
        <taxon>Gracilibacillus</taxon>
    </lineage>
</organism>
<dbReference type="GO" id="GO:0005840">
    <property type="term" value="C:ribosome"/>
    <property type="evidence" value="ECO:0007669"/>
    <property type="project" value="UniProtKB-KW"/>
</dbReference>
<dbReference type="SUPFAM" id="SSF55729">
    <property type="entry name" value="Acyl-CoA N-acyltransferases (Nat)"/>
    <property type="match status" value="1"/>
</dbReference>
<accession>A0A1H9V908</accession>
<protein>
    <submittedName>
        <fullName evidence="2">Ribosomal protein S18 acetylase RimI</fullName>
    </submittedName>
</protein>
<feature type="domain" description="N-acetyltransferase" evidence="1">
    <location>
        <begin position="10"/>
        <end position="162"/>
    </location>
</feature>